<evidence type="ECO:0000256" key="2">
    <source>
        <dbReference type="ARBA" id="ARBA00006100"/>
    </source>
</evidence>
<evidence type="ECO:0000259" key="11">
    <source>
        <dbReference type="PROSITE" id="PS51918"/>
    </source>
</evidence>
<dbReference type="InterPro" id="IPR004559">
    <property type="entry name" value="HemW-like"/>
</dbReference>
<dbReference type="CDD" id="cd01335">
    <property type="entry name" value="Radical_SAM"/>
    <property type="match status" value="1"/>
</dbReference>
<dbReference type="InterPro" id="IPR058240">
    <property type="entry name" value="rSAM_sf"/>
</dbReference>
<dbReference type="EMBL" id="JAMOKX010000007">
    <property type="protein sequence ID" value="MCL9820086.1"/>
    <property type="molecule type" value="Genomic_DNA"/>
</dbReference>
<dbReference type="NCBIfam" id="TIGR00539">
    <property type="entry name" value="hemN_rel"/>
    <property type="match status" value="1"/>
</dbReference>
<comment type="caution">
    <text evidence="12">The sequence shown here is derived from an EMBL/GenBank/DDBJ whole genome shotgun (WGS) entry which is preliminary data.</text>
</comment>
<dbReference type="SFLD" id="SFLDF00562">
    <property type="entry name" value="HemN-like__clustered_with_heat"/>
    <property type="match status" value="1"/>
</dbReference>
<evidence type="ECO:0000256" key="5">
    <source>
        <dbReference type="ARBA" id="ARBA00022691"/>
    </source>
</evidence>
<comment type="subcellular location">
    <subcellularLocation>
        <location evidence="10">Cytoplasm</location>
    </subcellularLocation>
</comment>
<evidence type="ECO:0000256" key="6">
    <source>
        <dbReference type="ARBA" id="ARBA00022723"/>
    </source>
</evidence>
<dbReference type="Proteomes" id="UP001057522">
    <property type="component" value="Unassembled WGS sequence"/>
</dbReference>
<evidence type="ECO:0000256" key="3">
    <source>
        <dbReference type="ARBA" id="ARBA00017228"/>
    </source>
</evidence>
<dbReference type="Pfam" id="PF04055">
    <property type="entry name" value="Radical_SAM"/>
    <property type="match status" value="1"/>
</dbReference>
<evidence type="ECO:0000313" key="13">
    <source>
        <dbReference type="Proteomes" id="UP001057522"/>
    </source>
</evidence>
<gene>
    <name evidence="12" type="primary">hemW</name>
    <name evidence="12" type="ORF">NCR95_07920</name>
</gene>
<evidence type="ECO:0000256" key="4">
    <source>
        <dbReference type="ARBA" id="ARBA00022617"/>
    </source>
</evidence>
<accession>A0ABT0TVX9</accession>
<keyword evidence="4 10" id="KW-0349">Heme</keyword>
<evidence type="ECO:0000256" key="1">
    <source>
        <dbReference type="ARBA" id="ARBA00001966"/>
    </source>
</evidence>
<dbReference type="InterPro" id="IPR007197">
    <property type="entry name" value="rSAM"/>
</dbReference>
<evidence type="ECO:0000256" key="10">
    <source>
        <dbReference type="RuleBase" id="RU364116"/>
    </source>
</evidence>
<keyword evidence="10" id="KW-0004">4Fe-4S</keyword>
<name>A0ABT0TVX9_9HELI</name>
<dbReference type="InterPro" id="IPR006638">
    <property type="entry name" value="Elp3/MiaA/NifB-like_rSAM"/>
</dbReference>
<comment type="similarity">
    <text evidence="2">Belongs to the anaerobic coproporphyrinogen-III oxidase family. HemW subfamily.</text>
</comment>
<dbReference type="SFLD" id="SFLDG01065">
    <property type="entry name" value="anaerobic_coproporphyrinogen-I"/>
    <property type="match status" value="1"/>
</dbReference>
<keyword evidence="9 10" id="KW-0143">Chaperone</keyword>
<dbReference type="SMART" id="SM00729">
    <property type="entry name" value="Elp3"/>
    <property type="match status" value="1"/>
</dbReference>
<keyword evidence="8 10" id="KW-0411">Iron-sulfur</keyword>
<evidence type="ECO:0000313" key="12">
    <source>
        <dbReference type="EMBL" id="MCL9820086.1"/>
    </source>
</evidence>
<keyword evidence="7 10" id="KW-0408">Iron</keyword>
<dbReference type="InterPro" id="IPR034505">
    <property type="entry name" value="Coproporphyrinogen-III_oxidase"/>
</dbReference>
<dbReference type="PANTHER" id="PTHR13932:SF5">
    <property type="entry name" value="RADICAL S-ADENOSYL METHIONINE DOMAIN-CONTAINING PROTEIN 1, MITOCHONDRIAL"/>
    <property type="match status" value="1"/>
</dbReference>
<sequence>MHLEVAVYLHIPFCDSKCGYCAFNSKTNKNHLKEEYMQVLSKDLQNKLLDFSISKVTSLYIGGGTPSVVKSQQYHNIFNILEPYFIQDIEINIEANPNSLSLEWIGDLKQMGVNRLSLGVQSFFTDKLRFLERNHRVDSVFESIDNATKVGLENLSIDLIYGTPFCNQDLLNQEIQIASKLPINHISAYQLSIDEGSRFSIQKKQEFSGEFAGFASMGHFVREELRQAGFLQYEVSNYSRGYQSRHNLAYWEQKDYLGVGAGGVGCIAGVRSYGVCEIEEYLKETEYTQEILSQRDLDLEHLFLGFRSCVGVLEDKITKKKELEILLKEKKVEKKAERIYAKDYFLGDELALFLW</sequence>
<keyword evidence="13" id="KW-1185">Reference proteome</keyword>
<evidence type="ECO:0000256" key="7">
    <source>
        <dbReference type="ARBA" id="ARBA00023004"/>
    </source>
</evidence>
<dbReference type="SUPFAM" id="SSF102114">
    <property type="entry name" value="Radical SAM enzymes"/>
    <property type="match status" value="1"/>
</dbReference>
<evidence type="ECO:0000256" key="9">
    <source>
        <dbReference type="ARBA" id="ARBA00023186"/>
    </source>
</evidence>
<dbReference type="PANTHER" id="PTHR13932">
    <property type="entry name" value="COPROPORPHYRINIGEN III OXIDASE"/>
    <property type="match status" value="1"/>
</dbReference>
<comment type="cofactor">
    <cofactor evidence="1">
        <name>[4Fe-4S] cluster</name>
        <dbReference type="ChEBI" id="CHEBI:49883"/>
    </cofactor>
</comment>
<keyword evidence="10" id="KW-0963">Cytoplasm</keyword>
<dbReference type="PROSITE" id="PS51918">
    <property type="entry name" value="RADICAL_SAM"/>
    <property type="match status" value="1"/>
</dbReference>
<proteinExistence type="inferred from homology"/>
<organism evidence="12 13">
    <name type="scientific">Helicobacter colisuis</name>
    <dbReference type="NCBI Taxonomy" id="2949739"/>
    <lineage>
        <taxon>Bacteria</taxon>
        <taxon>Pseudomonadati</taxon>
        <taxon>Campylobacterota</taxon>
        <taxon>Epsilonproteobacteria</taxon>
        <taxon>Campylobacterales</taxon>
        <taxon>Helicobacteraceae</taxon>
        <taxon>Helicobacter</taxon>
    </lineage>
</organism>
<feature type="domain" description="Radical SAM core" evidence="11">
    <location>
        <begin position="1"/>
        <end position="231"/>
    </location>
</feature>
<keyword evidence="6 10" id="KW-0479">Metal-binding</keyword>
<evidence type="ECO:0000256" key="8">
    <source>
        <dbReference type="ARBA" id="ARBA00023014"/>
    </source>
</evidence>
<reference evidence="12" key="1">
    <citation type="submission" date="2022-06" db="EMBL/GenBank/DDBJ databases">
        <title>Helicobacter colisuis sp. nov.</title>
        <authorList>
            <person name="Papic B."/>
            <person name="Gruntar I."/>
        </authorList>
    </citation>
    <scope>NUCLEOTIDE SEQUENCE</scope>
    <source>
        <strain evidence="12">11154-15</strain>
    </source>
</reference>
<protein>
    <recommendedName>
        <fullName evidence="3 10">Heme chaperone HemW</fullName>
    </recommendedName>
</protein>
<dbReference type="SFLD" id="SFLDS00029">
    <property type="entry name" value="Radical_SAM"/>
    <property type="match status" value="1"/>
</dbReference>
<comment type="function">
    <text evidence="10">Probably acts as a heme chaperone, transferring heme to an unknown acceptor. Binds one molecule of heme per monomer, possibly covalently. Binds 1 [4Fe-4S] cluster. The cluster is coordinated with 3 cysteines and an exchangeable S-adenosyl-L-methionine.</text>
</comment>
<dbReference type="Gene3D" id="3.20.20.70">
    <property type="entry name" value="Aldolase class I"/>
    <property type="match status" value="1"/>
</dbReference>
<dbReference type="InterPro" id="IPR013785">
    <property type="entry name" value="Aldolase_TIM"/>
</dbReference>
<keyword evidence="5 10" id="KW-0949">S-adenosyl-L-methionine</keyword>